<sequence length="333" mass="35932">MSAAASACNLAALAASDAGKPDLARHWCHDQYTRYTRHQALPGPAAIHALEPVINLARLRLRAGDGDTAHRFLLNMHDAAVSRSSTNVDGLTVDFAALTDEEGHQAVVEKLWAVLLADGTRALTSQGHWDQALDQLTVHRGIGRRLLDGRQTAIIAHQLAGRRNTARELLADTTCTEPWEYLLLDSLQARLQTPAALVSEKDPAGLVSLWLAYQPETGLQLFTTQLGLMIYELLTSLGTASAIQRLRDQIIEDGLSGRDAYVAREILGDPAVSGTLSPHEHAEFETTCRRANLGSGTLPEEHQRTLASAVQDALAATTSTLSTTNRNQSTSVG</sequence>
<keyword evidence="2" id="KW-1185">Reference proteome</keyword>
<gene>
    <name evidence="1" type="ORF">HNR73_005548</name>
</gene>
<comment type="caution">
    <text evidence="1">The sequence shown here is derived from an EMBL/GenBank/DDBJ whole genome shotgun (WGS) entry which is preliminary data.</text>
</comment>
<evidence type="ECO:0000313" key="2">
    <source>
        <dbReference type="Proteomes" id="UP000548476"/>
    </source>
</evidence>
<name>A0A841G0H5_9ACTN</name>
<dbReference type="EMBL" id="JACHGT010000013">
    <property type="protein sequence ID" value="MBB6037670.1"/>
    <property type="molecule type" value="Genomic_DNA"/>
</dbReference>
<protein>
    <submittedName>
        <fullName evidence="1">Uncharacterized protein</fullName>
    </submittedName>
</protein>
<accession>A0A841G0H5</accession>
<dbReference type="AlphaFoldDB" id="A0A841G0H5"/>
<reference evidence="1 2" key="1">
    <citation type="submission" date="2020-08" db="EMBL/GenBank/DDBJ databases">
        <title>Genomic Encyclopedia of Type Strains, Phase IV (KMG-IV): sequencing the most valuable type-strain genomes for metagenomic binning, comparative biology and taxonomic classification.</title>
        <authorList>
            <person name="Goeker M."/>
        </authorList>
    </citation>
    <scope>NUCLEOTIDE SEQUENCE [LARGE SCALE GENOMIC DNA]</scope>
    <source>
        <strain evidence="1 2">YIM 65646</strain>
    </source>
</reference>
<proteinExistence type="predicted"/>
<organism evidence="1 2">
    <name type="scientific">Phytomonospora endophytica</name>
    <dbReference type="NCBI Taxonomy" id="714109"/>
    <lineage>
        <taxon>Bacteria</taxon>
        <taxon>Bacillati</taxon>
        <taxon>Actinomycetota</taxon>
        <taxon>Actinomycetes</taxon>
        <taxon>Micromonosporales</taxon>
        <taxon>Micromonosporaceae</taxon>
        <taxon>Phytomonospora</taxon>
    </lineage>
</organism>
<dbReference type="Proteomes" id="UP000548476">
    <property type="component" value="Unassembled WGS sequence"/>
</dbReference>
<dbReference type="RefSeq" id="WP_184790485.1">
    <property type="nucleotide sequence ID" value="NZ_BONT01000054.1"/>
</dbReference>
<evidence type="ECO:0000313" key="1">
    <source>
        <dbReference type="EMBL" id="MBB6037670.1"/>
    </source>
</evidence>